<accession>W6XZI8</accession>
<evidence type="ECO:0000313" key="3">
    <source>
        <dbReference type="Proteomes" id="UP000053841"/>
    </source>
</evidence>
<keyword evidence="1" id="KW-0812">Transmembrane</keyword>
<evidence type="ECO:0000256" key="1">
    <source>
        <dbReference type="SAM" id="Phobius"/>
    </source>
</evidence>
<dbReference type="KEGG" id="bze:COCCADRAFT_97559"/>
<feature type="transmembrane region" description="Helical" evidence="1">
    <location>
        <begin position="42"/>
        <end position="61"/>
    </location>
</feature>
<dbReference type="RefSeq" id="XP_007712831.1">
    <property type="nucleotide sequence ID" value="XM_007714641.1"/>
</dbReference>
<gene>
    <name evidence="2" type="ORF">COCCADRAFT_97559</name>
</gene>
<keyword evidence="1" id="KW-0472">Membrane</keyword>
<reference evidence="2 3" key="1">
    <citation type="journal article" date="2013" name="PLoS Genet.">
        <title>Comparative genome structure, secondary metabolite, and effector coding capacity across Cochliobolus pathogens.</title>
        <authorList>
            <person name="Condon B.J."/>
            <person name="Leng Y."/>
            <person name="Wu D."/>
            <person name="Bushley K.E."/>
            <person name="Ohm R.A."/>
            <person name="Otillar R."/>
            <person name="Martin J."/>
            <person name="Schackwitz W."/>
            <person name="Grimwood J."/>
            <person name="MohdZainudin N."/>
            <person name="Xue C."/>
            <person name="Wang R."/>
            <person name="Manning V.A."/>
            <person name="Dhillon B."/>
            <person name="Tu Z.J."/>
            <person name="Steffenson B.J."/>
            <person name="Salamov A."/>
            <person name="Sun H."/>
            <person name="Lowry S."/>
            <person name="LaButti K."/>
            <person name="Han J."/>
            <person name="Copeland A."/>
            <person name="Lindquist E."/>
            <person name="Barry K."/>
            <person name="Schmutz J."/>
            <person name="Baker S.E."/>
            <person name="Ciuffetti L.M."/>
            <person name="Grigoriev I.V."/>
            <person name="Zhong S."/>
            <person name="Turgeon B.G."/>
        </authorList>
    </citation>
    <scope>NUCLEOTIDE SEQUENCE [LARGE SCALE GENOMIC DNA]</scope>
    <source>
        <strain evidence="2 3">26-R-13</strain>
    </source>
</reference>
<dbReference type="EMBL" id="KI964622">
    <property type="protein sequence ID" value="EUC32907.1"/>
    <property type="molecule type" value="Genomic_DNA"/>
</dbReference>
<dbReference type="HOGENOM" id="CLU_2704467_0_0_1"/>
<protein>
    <submittedName>
        <fullName evidence="2">Uncharacterized protein</fullName>
    </submittedName>
</protein>
<proteinExistence type="predicted"/>
<organism evidence="2 3">
    <name type="scientific">Cochliobolus carbonum (strain 26-R-13)</name>
    <name type="common">Maize leaf spot fungus</name>
    <name type="synonym">Bipolaris zeicola</name>
    <dbReference type="NCBI Taxonomy" id="930089"/>
    <lineage>
        <taxon>Eukaryota</taxon>
        <taxon>Fungi</taxon>
        <taxon>Dikarya</taxon>
        <taxon>Ascomycota</taxon>
        <taxon>Pezizomycotina</taxon>
        <taxon>Dothideomycetes</taxon>
        <taxon>Pleosporomycetidae</taxon>
        <taxon>Pleosporales</taxon>
        <taxon>Pleosporineae</taxon>
        <taxon>Pleosporaceae</taxon>
        <taxon>Bipolaris</taxon>
    </lineage>
</organism>
<name>W6XZI8_COCC2</name>
<dbReference type="Proteomes" id="UP000053841">
    <property type="component" value="Unassembled WGS sequence"/>
</dbReference>
<dbReference type="GeneID" id="19154394"/>
<keyword evidence="1" id="KW-1133">Transmembrane helix</keyword>
<evidence type="ECO:0000313" key="2">
    <source>
        <dbReference type="EMBL" id="EUC32907.1"/>
    </source>
</evidence>
<dbReference type="AlphaFoldDB" id="W6XZI8"/>
<keyword evidence="3" id="KW-1185">Reference proteome</keyword>
<sequence length="73" mass="8505">MGWRQLLRTIIPYHVIIQAQLYGASKPRYPAYSSTLQGRVEVAFSLVAFRVFFRVFFVSWIRVVTDDVSHEAI</sequence>